<feature type="transmembrane region" description="Helical" evidence="1">
    <location>
        <begin position="37"/>
        <end position="57"/>
    </location>
</feature>
<keyword evidence="3" id="KW-1185">Reference proteome</keyword>
<evidence type="ECO:0000256" key="1">
    <source>
        <dbReference type="SAM" id="Phobius"/>
    </source>
</evidence>
<evidence type="ECO:0000313" key="2">
    <source>
        <dbReference type="EMBL" id="MFC0677487.1"/>
    </source>
</evidence>
<evidence type="ECO:0000313" key="3">
    <source>
        <dbReference type="Proteomes" id="UP001589896"/>
    </source>
</evidence>
<protein>
    <submittedName>
        <fullName evidence="2">Uncharacterized protein</fullName>
    </submittedName>
</protein>
<name>A0ABV6RM77_9GAMM</name>
<reference evidence="2 3" key="1">
    <citation type="submission" date="2024-09" db="EMBL/GenBank/DDBJ databases">
        <authorList>
            <person name="Sun Q."/>
            <person name="Mori K."/>
        </authorList>
    </citation>
    <scope>NUCLEOTIDE SEQUENCE [LARGE SCALE GENOMIC DNA]</scope>
    <source>
        <strain evidence="2 3">KCTC 23076</strain>
    </source>
</reference>
<gene>
    <name evidence="2" type="ORF">ACFFGH_06440</name>
</gene>
<comment type="caution">
    <text evidence="2">The sequence shown here is derived from an EMBL/GenBank/DDBJ whole genome shotgun (WGS) entry which is preliminary data.</text>
</comment>
<keyword evidence="1" id="KW-0472">Membrane</keyword>
<dbReference type="EMBL" id="JBHLTG010000001">
    <property type="protein sequence ID" value="MFC0677487.1"/>
    <property type="molecule type" value="Genomic_DNA"/>
</dbReference>
<sequence length="58" mass="6303">MNVRLEARLLARGVIDSVERTTPHDARPRRLTRADRALAALGWAAVAMIAALVLVAAR</sequence>
<keyword evidence="1" id="KW-0812">Transmembrane</keyword>
<proteinExistence type="predicted"/>
<dbReference type="RefSeq" id="WP_386666045.1">
    <property type="nucleotide sequence ID" value="NZ_JBHLTG010000001.1"/>
</dbReference>
<dbReference type="Proteomes" id="UP001589896">
    <property type="component" value="Unassembled WGS sequence"/>
</dbReference>
<accession>A0ABV6RM77</accession>
<keyword evidence="1" id="KW-1133">Transmembrane helix</keyword>
<organism evidence="2 3">
    <name type="scientific">Lysobacter korlensis</name>
    <dbReference type="NCBI Taxonomy" id="553636"/>
    <lineage>
        <taxon>Bacteria</taxon>
        <taxon>Pseudomonadati</taxon>
        <taxon>Pseudomonadota</taxon>
        <taxon>Gammaproteobacteria</taxon>
        <taxon>Lysobacterales</taxon>
        <taxon>Lysobacteraceae</taxon>
        <taxon>Lysobacter</taxon>
    </lineage>
</organism>